<evidence type="ECO:0000313" key="4">
    <source>
        <dbReference type="Proteomes" id="UP000179807"/>
    </source>
</evidence>
<name>A0A1J4JJE6_9EUKA</name>
<dbReference type="PANTHER" id="PTHR12634">
    <property type="entry name" value="SIT4 YEAST -ASSOCIATING PROTEIN-RELATED"/>
    <property type="match status" value="1"/>
</dbReference>
<accession>A0A1J4JJE6</accession>
<comment type="caution">
    <text evidence="3">The sequence shown here is derived from an EMBL/GenBank/DDBJ whole genome shotgun (WGS) entry which is preliminary data.</text>
</comment>
<gene>
    <name evidence="3" type="ORF">TRFO_34312</name>
</gene>
<dbReference type="RefSeq" id="XP_068352419.1">
    <property type="nucleotide sequence ID" value="XM_068509606.1"/>
</dbReference>
<dbReference type="VEuPathDB" id="TrichDB:TRFO_34312"/>
<dbReference type="EMBL" id="MLAK01001014">
    <property type="protein sequence ID" value="OHS99282.1"/>
    <property type="molecule type" value="Genomic_DNA"/>
</dbReference>
<dbReference type="InterPro" id="IPR007587">
    <property type="entry name" value="SAPS"/>
</dbReference>
<comment type="similarity">
    <text evidence="1">Belongs to the SAPS family.</text>
</comment>
<evidence type="ECO:0000313" key="3">
    <source>
        <dbReference type="EMBL" id="OHS99282.1"/>
    </source>
</evidence>
<evidence type="ECO:0000256" key="1">
    <source>
        <dbReference type="ARBA" id="ARBA00006180"/>
    </source>
</evidence>
<proteinExistence type="inferred from homology"/>
<dbReference type="GO" id="GO:0019888">
    <property type="term" value="F:protein phosphatase regulator activity"/>
    <property type="evidence" value="ECO:0007669"/>
    <property type="project" value="TreeGrafter"/>
</dbReference>
<reference evidence="3" key="1">
    <citation type="submission" date="2016-10" db="EMBL/GenBank/DDBJ databases">
        <authorList>
            <person name="Benchimol M."/>
            <person name="Almeida L.G."/>
            <person name="Vasconcelos A.T."/>
            <person name="Perreira-Neves A."/>
            <person name="Rosa I.A."/>
            <person name="Tasca T."/>
            <person name="Bogo M.R."/>
            <person name="de Souza W."/>
        </authorList>
    </citation>
    <scope>NUCLEOTIDE SEQUENCE [LARGE SCALE GENOMIC DNA]</scope>
    <source>
        <strain evidence="3">K</strain>
    </source>
</reference>
<protein>
    <submittedName>
        <fullName evidence="3">Uncharacterized protein</fullName>
    </submittedName>
</protein>
<organism evidence="3 4">
    <name type="scientific">Tritrichomonas foetus</name>
    <dbReference type="NCBI Taxonomy" id="1144522"/>
    <lineage>
        <taxon>Eukaryota</taxon>
        <taxon>Metamonada</taxon>
        <taxon>Parabasalia</taxon>
        <taxon>Tritrichomonadida</taxon>
        <taxon>Tritrichomonadidae</taxon>
        <taxon>Tritrichomonas</taxon>
    </lineage>
</organism>
<keyword evidence="4" id="KW-1185">Reference proteome</keyword>
<dbReference type="Proteomes" id="UP000179807">
    <property type="component" value="Unassembled WGS sequence"/>
</dbReference>
<dbReference type="AlphaFoldDB" id="A0A1J4JJE6"/>
<dbReference type="PANTHER" id="PTHR12634:SF8">
    <property type="entry name" value="FIERY MOUNTAIN, ISOFORM D"/>
    <property type="match status" value="1"/>
</dbReference>
<dbReference type="GeneID" id="94844310"/>
<dbReference type="GO" id="GO:0019903">
    <property type="term" value="F:protein phosphatase binding"/>
    <property type="evidence" value="ECO:0007669"/>
    <property type="project" value="InterPro"/>
</dbReference>
<sequence>MSFWDTAEEDPLTELIQNPNAPLCDVLLEGTMLQELRAGNADLISYLTQERIINELCQWSMTMDFEKRDGFDKLSRIATETLTCGGNFQKELLNSTALKNFFTNFMSSTKEWDSICTGHLQRVFVNLLKNSNGNYLSNFPNIAEDLDSHLTILAVAELIVLLATEFNASLPKQYVPILAKYIETSKTDLFPAVYALRQIYNNGSTIPAIAESFTNEEVISSIVKTAHTSQDKLTSIELYRLLSKIKEQSPLAAGLILKYSDQFGHPEKSVENSIAAFSAAEIDTKTAATILCTNTHWGIANKLTAKLAAAPQAELVEVVNKSGLFERIVENSKNGCLTAQQIEVIRLMSKAGADLSAVQKSDVEKALLLGVRYGGEVPIGFQAEHKINAE</sequence>
<evidence type="ECO:0000256" key="2">
    <source>
        <dbReference type="ARBA" id="ARBA00023306"/>
    </source>
</evidence>
<keyword evidence="2" id="KW-0131">Cell cycle</keyword>